<proteinExistence type="predicted"/>
<dbReference type="SUPFAM" id="SSF47473">
    <property type="entry name" value="EF-hand"/>
    <property type="match status" value="1"/>
</dbReference>
<feature type="transmembrane region" description="Helical" evidence="2">
    <location>
        <begin position="138"/>
        <end position="164"/>
    </location>
</feature>
<name>A0A1X0R6F8_RHIZD</name>
<dbReference type="InterPro" id="IPR000261">
    <property type="entry name" value="EH_dom"/>
</dbReference>
<evidence type="ECO:0000259" key="3">
    <source>
        <dbReference type="Pfam" id="PF12763"/>
    </source>
</evidence>
<feature type="compositionally biased region" description="Polar residues" evidence="1">
    <location>
        <begin position="30"/>
        <end position="47"/>
    </location>
</feature>
<protein>
    <recommendedName>
        <fullName evidence="3">EH domain-containing protein</fullName>
    </recommendedName>
</protein>
<dbReference type="OrthoDB" id="2553626at2759"/>
<feature type="domain" description="EH" evidence="3">
    <location>
        <begin position="58"/>
        <end position="137"/>
    </location>
</feature>
<keyword evidence="2" id="KW-1133">Transmembrane helix</keyword>
<evidence type="ECO:0000256" key="1">
    <source>
        <dbReference type="SAM" id="MobiDB-lite"/>
    </source>
</evidence>
<gene>
    <name evidence="4" type="ORF">BCV72DRAFT_205338</name>
</gene>
<feature type="region of interest" description="Disordered" evidence="1">
    <location>
        <begin position="1"/>
        <end position="47"/>
    </location>
</feature>
<dbReference type="Pfam" id="PF12763">
    <property type="entry name" value="EH"/>
    <property type="match status" value="1"/>
</dbReference>
<accession>A0A1X0R6F8</accession>
<dbReference type="Proteomes" id="UP000242414">
    <property type="component" value="Unassembled WGS sequence"/>
</dbReference>
<sequence>MNRIKNVFHRSQKPMEERRPHQFIKRHSSTRTYNSSNNDNAFETTQVNEPPAINLSDLSEMERPAYQSWWKDLDPFNIGRINNQTILKFLKGCTLEDDKLEQILALFETAGDGLDQLQFFAMLRLIAHAQNGRKISKALVYLGGIIIIIINYENRLIVFMQRLYPTFIPTPLMP</sequence>
<keyword evidence="2" id="KW-0472">Membrane</keyword>
<dbReference type="VEuPathDB" id="FungiDB:BCV72DRAFT_205338"/>
<evidence type="ECO:0000313" key="4">
    <source>
        <dbReference type="EMBL" id="ORE07556.1"/>
    </source>
</evidence>
<organism evidence="4">
    <name type="scientific">Rhizopus microsporus var. microsporus</name>
    <dbReference type="NCBI Taxonomy" id="86635"/>
    <lineage>
        <taxon>Eukaryota</taxon>
        <taxon>Fungi</taxon>
        <taxon>Fungi incertae sedis</taxon>
        <taxon>Mucoromycota</taxon>
        <taxon>Mucoromycotina</taxon>
        <taxon>Mucoromycetes</taxon>
        <taxon>Mucorales</taxon>
        <taxon>Mucorineae</taxon>
        <taxon>Rhizopodaceae</taxon>
        <taxon>Rhizopus</taxon>
    </lineage>
</organism>
<evidence type="ECO:0000256" key="2">
    <source>
        <dbReference type="SAM" id="Phobius"/>
    </source>
</evidence>
<feature type="compositionally biased region" description="Basic residues" evidence="1">
    <location>
        <begin position="1"/>
        <end position="12"/>
    </location>
</feature>
<keyword evidence="2" id="KW-0812">Transmembrane</keyword>
<dbReference type="Gene3D" id="1.10.238.10">
    <property type="entry name" value="EF-hand"/>
    <property type="match status" value="1"/>
</dbReference>
<dbReference type="InterPro" id="IPR011992">
    <property type="entry name" value="EF-hand-dom_pair"/>
</dbReference>
<reference evidence="4" key="1">
    <citation type="journal article" date="2016" name="Proc. Natl. Acad. Sci. U.S.A.">
        <title>Lipid metabolic changes in an early divergent fungus govern the establishment of a mutualistic symbiosis with endobacteria.</title>
        <authorList>
            <person name="Lastovetsky O.A."/>
            <person name="Gaspar M.L."/>
            <person name="Mondo S.J."/>
            <person name="LaButti K.M."/>
            <person name="Sandor L."/>
            <person name="Grigoriev I.V."/>
            <person name="Henry S.A."/>
            <person name="Pawlowska T.E."/>
        </authorList>
    </citation>
    <scope>NUCLEOTIDE SEQUENCE [LARGE SCALE GENOMIC DNA]</scope>
    <source>
        <strain evidence="4">ATCC 52814</strain>
    </source>
</reference>
<dbReference type="EMBL" id="KV921902">
    <property type="protein sequence ID" value="ORE07556.1"/>
    <property type="molecule type" value="Genomic_DNA"/>
</dbReference>
<dbReference type="AlphaFoldDB" id="A0A1X0R6F8"/>